<evidence type="ECO:0000313" key="3">
    <source>
        <dbReference type="Proteomes" id="UP000579250"/>
    </source>
</evidence>
<accession>A0A846YRB6</accession>
<evidence type="ECO:0000313" key="2">
    <source>
        <dbReference type="EMBL" id="NKZ02337.1"/>
    </source>
</evidence>
<dbReference type="RefSeq" id="WP_067634105.1">
    <property type="nucleotide sequence ID" value="NZ_JAAXPI010000001.1"/>
</dbReference>
<dbReference type="Proteomes" id="UP000579250">
    <property type="component" value="Unassembled WGS sequence"/>
</dbReference>
<evidence type="ECO:0000256" key="1">
    <source>
        <dbReference type="SAM" id="MobiDB-lite"/>
    </source>
</evidence>
<protein>
    <submittedName>
        <fullName evidence="2">Uncharacterized protein</fullName>
    </submittedName>
</protein>
<reference evidence="2 3" key="1">
    <citation type="submission" date="2020-04" db="EMBL/GenBank/DDBJ databases">
        <title>MicrobeNet Type strains.</title>
        <authorList>
            <person name="Nicholson A.C."/>
        </authorList>
    </citation>
    <scope>NUCLEOTIDE SEQUENCE [LARGE SCALE GENOMIC DNA]</scope>
    <source>
        <strain evidence="2 3">ATCC BAA-277</strain>
    </source>
</reference>
<organism evidence="2 3">
    <name type="scientific">Actinomadura latina</name>
    <dbReference type="NCBI Taxonomy" id="163603"/>
    <lineage>
        <taxon>Bacteria</taxon>
        <taxon>Bacillati</taxon>
        <taxon>Actinomycetota</taxon>
        <taxon>Actinomycetes</taxon>
        <taxon>Streptosporangiales</taxon>
        <taxon>Thermomonosporaceae</taxon>
        <taxon>Actinomadura</taxon>
    </lineage>
</organism>
<sequence>MIENGGSSDRPAPHHRRPQGAGDEAVTAAGRMSEALETTECARGHLYAFHQLTGRADAQLDDAVTFLREAGQDDLADRVARELIGRNVLTGRWTFQLVEEYDDGYYQAFRQLEKDVRDRLMEGRRHVYEAEMKERRRTHGLPHHSAVPGSGETDGEPQDDR</sequence>
<keyword evidence="3" id="KW-1185">Reference proteome</keyword>
<feature type="region of interest" description="Disordered" evidence="1">
    <location>
        <begin position="131"/>
        <end position="161"/>
    </location>
</feature>
<comment type="caution">
    <text evidence="2">The sequence shown here is derived from an EMBL/GenBank/DDBJ whole genome shotgun (WGS) entry which is preliminary data.</text>
</comment>
<gene>
    <name evidence="2" type="ORF">HGB48_00960</name>
</gene>
<proteinExistence type="predicted"/>
<dbReference type="AlphaFoldDB" id="A0A846YRB6"/>
<name>A0A846YRB6_9ACTN</name>
<feature type="region of interest" description="Disordered" evidence="1">
    <location>
        <begin position="1"/>
        <end position="24"/>
    </location>
</feature>
<dbReference type="EMBL" id="JAAXPI010000001">
    <property type="protein sequence ID" value="NKZ02337.1"/>
    <property type="molecule type" value="Genomic_DNA"/>
</dbReference>